<name>A0A246B6V3_9FLAO</name>
<sequence length="987" mass="115713">MNEEEIRGKLLLPFLNDLGFNVSEISLEKSFTIRLGKSQHTIKGRSDILCKGNGKNLFIIELKNDSISITQNDIDQGISYARSLVDDIAPFTIITNGHTTRIFDSVSKVELTGQKISEQSSFWKNDYTLSTDEELRIRYEAHKKFVSFSPENLKLFCENQVQDRMGPIIGAINTPTSEFVKELYCQRQDLLFAFNHFLNSDAKIFSVVGSAGVGKTNVICSLTLQNLEDKFVFFYNASIINKSPLEHIAQDLNGVFSSKSDSDLVLKKLDELGRFVNKQVLLFIDAIDESINPNISLELSEIALACRNLSNVKLCISCKSNIWDNILKINGTPSHLYEELNKFPEITNKPFGKVGFLLEDFTDEEMESIIPIYKRVFGFKGNISKELLKELRNGFFLRIFSEVYSHKQIPDKINDKELIKIYIRQSLEKTELSLGVEKGFRIISEIGKILLNYDYTSLEAFEDEGLDASNLLRKLNFSIKENLPEELFARNILIKSNKEDSYNISFYYSKIRDYIICFHSCTLDKLNDTEFYNILEKFYQNYIGQSAIDFYIENASQSHRFTLARFKEDKALQYVKNYNSYLDENFKNFKKLFDPRTEGEIGIILPKDLLNDDGYALFHVKSDTNSKSLLQFEDMKGVFFDVDWNYFSKFGVQSVHGSNRSFLIANQTKIVKQNLFKQLKEIIQKGKLTTYNSDILLLEQVSLILYYYHKKLGYDLKLNDYYLPRFELIYPIDLKDLRDRIYKFRASYHYKNREALPPHFVEEKIKKALKLNLEIPKLTTIGDFPPFEELFKMVNVLLERGFNKIESHHLPYPDFSIVEAKEFYEQDRRQNLNQVRVFQYSPTQAKLYIETFFKYLESCYQKFVEDNFPTIKNEFSFYTNCPHEYFFYMKDMDVLKWGRFGYRPSRSGNIKFYYDNKSLDQAFDEDGVSILRPFSLDDILYVDYHHDRIQTIDRINTREVDKFCVIRNWIYTLLKSDMEKLFKENED</sequence>
<gene>
    <name evidence="2" type="ORF">AP75_12775</name>
</gene>
<dbReference type="Gene3D" id="3.40.50.300">
    <property type="entry name" value="P-loop containing nucleotide triphosphate hydrolases"/>
    <property type="match status" value="1"/>
</dbReference>
<dbReference type="EMBL" id="JASZ02000039">
    <property type="protein sequence ID" value="OWK97137.1"/>
    <property type="molecule type" value="Genomic_DNA"/>
</dbReference>
<dbReference type="Gene3D" id="3.90.1570.30">
    <property type="match status" value="1"/>
</dbReference>
<keyword evidence="3" id="KW-1185">Reference proteome</keyword>
<dbReference type="InterPro" id="IPR027417">
    <property type="entry name" value="P-loop_NTPase"/>
</dbReference>
<dbReference type="Proteomes" id="UP000197587">
    <property type="component" value="Unassembled WGS sequence"/>
</dbReference>
<proteinExistence type="predicted"/>
<protein>
    <submittedName>
        <fullName evidence="2">NTPase (NACHT family)</fullName>
    </submittedName>
</protein>
<evidence type="ECO:0000313" key="3">
    <source>
        <dbReference type="Proteomes" id="UP000197587"/>
    </source>
</evidence>
<dbReference type="AlphaFoldDB" id="A0A246B6V3"/>
<dbReference type="RefSeq" id="WP_088264910.1">
    <property type="nucleotide sequence ID" value="NZ_JASZ02000039.1"/>
</dbReference>
<reference evidence="2 3" key="1">
    <citation type="submission" date="2017-05" db="EMBL/GenBank/DDBJ databases">
        <title>Genome of Chryseobacterium haifense.</title>
        <authorList>
            <person name="Newman J.D."/>
        </authorList>
    </citation>
    <scope>NUCLEOTIDE SEQUENCE [LARGE SCALE GENOMIC DNA]</scope>
    <source>
        <strain evidence="2 3">DSM 19056</strain>
    </source>
</reference>
<organism evidence="2 3">
    <name type="scientific">Kaistella haifensis DSM 19056</name>
    <dbReference type="NCBI Taxonomy" id="1450526"/>
    <lineage>
        <taxon>Bacteria</taxon>
        <taxon>Pseudomonadati</taxon>
        <taxon>Bacteroidota</taxon>
        <taxon>Flavobacteriia</taxon>
        <taxon>Flavobacteriales</taxon>
        <taxon>Weeksellaceae</taxon>
        <taxon>Chryseobacterium group</taxon>
        <taxon>Kaistella</taxon>
    </lineage>
</organism>
<comment type="caution">
    <text evidence="2">The sequence shown here is derived from an EMBL/GenBank/DDBJ whole genome shotgun (WGS) entry which is preliminary data.</text>
</comment>
<dbReference type="Pfam" id="PF13588">
    <property type="entry name" value="HSDR_N_2"/>
    <property type="match status" value="1"/>
</dbReference>
<dbReference type="InterPro" id="IPR029464">
    <property type="entry name" value="HSDR_N"/>
</dbReference>
<evidence type="ECO:0000313" key="2">
    <source>
        <dbReference type="EMBL" id="OWK97137.1"/>
    </source>
</evidence>
<accession>A0A246B6V3</accession>
<feature type="domain" description="Type I restriction enzyme R protein N-terminal" evidence="1">
    <location>
        <begin position="2"/>
        <end position="106"/>
    </location>
</feature>
<dbReference type="SUPFAM" id="SSF52540">
    <property type="entry name" value="P-loop containing nucleoside triphosphate hydrolases"/>
    <property type="match status" value="1"/>
</dbReference>
<evidence type="ECO:0000259" key="1">
    <source>
        <dbReference type="Pfam" id="PF13588"/>
    </source>
</evidence>